<gene>
    <name evidence="3" type="ORF">GCM10009037_23820</name>
</gene>
<dbReference type="Proteomes" id="UP000628840">
    <property type="component" value="Unassembled WGS sequence"/>
</dbReference>
<dbReference type="InterPro" id="IPR050276">
    <property type="entry name" value="MshD_Acetyltransferase"/>
</dbReference>
<reference evidence="3 4" key="1">
    <citation type="journal article" date="2019" name="Int. J. Syst. Evol. Microbiol.">
        <title>The Global Catalogue of Microorganisms (GCM) 10K type strain sequencing project: providing services to taxonomists for standard genome sequencing and annotation.</title>
        <authorList>
            <consortium name="The Broad Institute Genomics Platform"/>
            <consortium name="The Broad Institute Genome Sequencing Center for Infectious Disease"/>
            <person name="Wu L."/>
            <person name="Ma J."/>
        </authorList>
    </citation>
    <scope>NUCLEOTIDE SEQUENCE [LARGE SCALE GENOMIC DNA]</scope>
    <source>
        <strain evidence="3 4">JCM 19585</strain>
    </source>
</reference>
<dbReference type="InterPro" id="IPR016181">
    <property type="entry name" value="Acyl_CoA_acyltransferase"/>
</dbReference>
<sequence length="188" mass="20785">MSSGAPNTEFKNRSSTSSSGSEFVTTVDDERGRTLDITGYHGRLSADVVDDLTGMYVTFDHADRAQGLPPLGSDAVRSWLERLGDLGAHHVVVRHDGTPAAHAVLVPDSERDDGTRELAIFVQPDYQGARVGTHTMRALFAFGRERGVDTVWLHVEKSNAPAVALYERYDFEVVAKHALEFEMRRELD</sequence>
<dbReference type="Pfam" id="PF00583">
    <property type="entry name" value="Acetyltransf_1"/>
    <property type="match status" value="1"/>
</dbReference>
<dbReference type="PANTHER" id="PTHR43617">
    <property type="entry name" value="L-AMINO ACID N-ACETYLTRANSFERASE"/>
    <property type="match status" value="1"/>
</dbReference>
<comment type="caution">
    <text evidence="3">The sequence shown here is derived from an EMBL/GenBank/DDBJ whole genome shotgun (WGS) entry which is preliminary data.</text>
</comment>
<dbReference type="AlphaFoldDB" id="A0A830FC75"/>
<dbReference type="PANTHER" id="PTHR43617:SF20">
    <property type="entry name" value="N-ALPHA-ACETYLTRANSFERASE RIMI"/>
    <property type="match status" value="1"/>
</dbReference>
<evidence type="ECO:0000313" key="4">
    <source>
        <dbReference type="Proteomes" id="UP000628840"/>
    </source>
</evidence>
<dbReference type="EMBL" id="BMPF01000003">
    <property type="protein sequence ID" value="GGL39314.1"/>
    <property type="molecule type" value="Genomic_DNA"/>
</dbReference>
<protein>
    <submittedName>
        <fullName evidence="3">GNAT family N-acetyltransferase</fullName>
    </submittedName>
</protein>
<dbReference type="Gene3D" id="3.40.630.30">
    <property type="match status" value="1"/>
</dbReference>
<evidence type="ECO:0000259" key="2">
    <source>
        <dbReference type="PROSITE" id="PS51186"/>
    </source>
</evidence>
<keyword evidence="4" id="KW-1185">Reference proteome</keyword>
<feature type="domain" description="N-acetyltransferase" evidence="2">
    <location>
        <begin position="47"/>
        <end position="188"/>
    </location>
</feature>
<dbReference type="InterPro" id="IPR000182">
    <property type="entry name" value="GNAT_dom"/>
</dbReference>
<feature type="region of interest" description="Disordered" evidence="1">
    <location>
        <begin position="1"/>
        <end position="27"/>
    </location>
</feature>
<dbReference type="SUPFAM" id="SSF55729">
    <property type="entry name" value="Acyl-CoA N-acyltransferases (Nat)"/>
    <property type="match status" value="1"/>
</dbReference>
<evidence type="ECO:0000256" key="1">
    <source>
        <dbReference type="SAM" id="MobiDB-lite"/>
    </source>
</evidence>
<dbReference type="CDD" id="cd04301">
    <property type="entry name" value="NAT_SF"/>
    <property type="match status" value="1"/>
</dbReference>
<dbReference type="RefSeq" id="WP_188883961.1">
    <property type="nucleotide sequence ID" value="NZ_BMPF01000003.1"/>
</dbReference>
<dbReference type="PROSITE" id="PS51186">
    <property type="entry name" value="GNAT"/>
    <property type="match status" value="1"/>
</dbReference>
<organism evidence="3 4">
    <name type="scientific">Halarchaeum grantii</name>
    <dbReference type="NCBI Taxonomy" id="1193105"/>
    <lineage>
        <taxon>Archaea</taxon>
        <taxon>Methanobacteriati</taxon>
        <taxon>Methanobacteriota</taxon>
        <taxon>Stenosarchaea group</taxon>
        <taxon>Halobacteria</taxon>
        <taxon>Halobacteriales</taxon>
        <taxon>Halobacteriaceae</taxon>
    </lineage>
</organism>
<dbReference type="GO" id="GO:0008999">
    <property type="term" value="F:protein-N-terminal-alanine acetyltransferase activity"/>
    <property type="evidence" value="ECO:0007669"/>
    <property type="project" value="TreeGrafter"/>
</dbReference>
<evidence type="ECO:0000313" key="3">
    <source>
        <dbReference type="EMBL" id="GGL39314.1"/>
    </source>
</evidence>
<dbReference type="OrthoDB" id="339006at2157"/>
<accession>A0A830FC75</accession>
<proteinExistence type="predicted"/>
<name>A0A830FC75_9EURY</name>